<organism evidence="2 3">
    <name type="scientific">Gomphillus americanus</name>
    <dbReference type="NCBI Taxonomy" id="1940652"/>
    <lineage>
        <taxon>Eukaryota</taxon>
        <taxon>Fungi</taxon>
        <taxon>Dikarya</taxon>
        <taxon>Ascomycota</taxon>
        <taxon>Pezizomycotina</taxon>
        <taxon>Lecanoromycetes</taxon>
        <taxon>OSLEUM clade</taxon>
        <taxon>Ostropomycetidae</taxon>
        <taxon>Ostropales</taxon>
        <taxon>Graphidaceae</taxon>
        <taxon>Gomphilloideae</taxon>
        <taxon>Gomphillus</taxon>
    </lineage>
</organism>
<evidence type="ECO:0000313" key="3">
    <source>
        <dbReference type="Proteomes" id="UP000664169"/>
    </source>
</evidence>
<dbReference type="PANTHER" id="PTHR11188:SF166">
    <property type="entry name" value="ARRESTIN (OR S-ANTIGEN), N-TERMINAL DOMAIN PROTEIN (AFU_ORTHOLOGUE AFUA_7G02050)"/>
    <property type="match status" value="1"/>
</dbReference>
<accession>A0A8H3F6D9</accession>
<proteinExistence type="predicted"/>
<dbReference type="GO" id="GO:0005829">
    <property type="term" value="C:cytosol"/>
    <property type="evidence" value="ECO:0007669"/>
    <property type="project" value="TreeGrafter"/>
</dbReference>
<dbReference type="OrthoDB" id="3365616at2759"/>
<dbReference type="AlphaFoldDB" id="A0A8H3F6D9"/>
<feature type="compositionally biased region" description="Polar residues" evidence="1">
    <location>
        <begin position="282"/>
        <end position="313"/>
    </location>
</feature>
<dbReference type="GO" id="GO:0005886">
    <property type="term" value="C:plasma membrane"/>
    <property type="evidence" value="ECO:0007669"/>
    <property type="project" value="TreeGrafter"/>
</dbReference>
<dbReference type="GO" id="GO:0031625">
    <property type="term" value="F:ubiquitin protein ligase binding"/>
    <property type="evidence" value="ECO:0007669"/>
    <property type="project" value="TreeGrafter"/>
</dbReference>
<evidence type="ECO:0000256" key="1">
    <source>
        <dbReference type="SAM" id="MobiDB-lite"/>
    </source>
</evidence>
<feature type="region of interest" description="Disordered" evidence="1">
    <location>
        <begin position="280"/>
        <end position="392"/>
    </location>
</feature>
<comment type="caution">
    <text evidence="2">The sequence shown here is derived from an EMBL/GenBank/DDBJ whole genome shotgun (WGS) entry which is preliminary data.</text>
</comment>
<protein>
    <recommendedName>
        <fullName evidence="4">Arrestin-like N-terminal domain-containing protein</fullName>
    </recommendedName>
</protein>
<evidence type="ECO:0000313" key="2">
    <source>
        <dbReference type="EMBL" id="CAF9920216.1"/>
    </source>
</evidence>
<reference evidence="2" key="1">
    <citation type="submission" date="2021-03" db="EMBL/GenBank/DDBJ databases">
        <authorList>
            <person name="Tagirdzhanova G."/>
        </authorList>
    </citation>
    <scope>NUCLEOTIDE SEQUENCE</scope>
</reference>
<gene>
    <name evidence="2" type="ORF">GOMPHAMPRED_002012</name>
</gene>
<dbReference type="CDD" id="cd22952">
    <property type="entry name" value="ART10-like"/>
    <property type="match status" value="1"/>
</dbReference>
<sequence>MSIRIILDSQHPVYTNLDTISGKVILSIGREESFTAIVVKLECESKSRLSAQRNDGRRPDIEFELHKLLYRTQVEIDLKFLPIEDPRPAPNKRETYARRQHQFAAAFSQLGPPPRINIDGRLPDPPIITAHEPVPLRVLIKKLNETREIVFLTSFYLVLIGFTKVRARYLERTEQSTWVIASHANLQVPLGNSNTPIDKDIEIDKSMWASKSLPSSIAPTFETCNIKRWYELRVEIGLTWGTVGNIKSELSIQALRMPVDIYSGIKPPEQLLTEMGYRPSLGAQQDSSSMLSPQPVLNSGPSSPSANYQQPTPLFQPIPPTAAATAATAASAPHDPEGPIDDPPPSYEDAIAADLPPVDGLRRDYDQPGNNDMGDVPVGQSRMKGERLFVEG</sequence>
<dbReference type="PANTHER" id="PTHR11188">
    <property type="entry name" value="ARRESTIN DOMAIN CONTAINING PROTEIN"/>
    <property type="match status" value="1"/>
</dbReference>
<feature type="compositionally biased region" description="Low complexity" evidence="1">
    <location>
        <begin position="321"/>
        <end position="333"/>
    </location>
</feature>
<dbReference type="EMBL" id="CAJPDQ010000015">
    <property type="protein sequence ID" value="CAF9920216.1"/>
    <property type="molecule type" value="Genomic_DNA"/>
</dbReference>
<dbReference type="InterPro" id="IPR050357">
    <property type="entry name" value="Arrestin_domain-protein"/>
</dbReference>
<dbReference type="Proteomes" id="UP000664169">
    <property type="component" value="Unassembled WGS sequence"/>
</dbReference>
<keyword evidence="3" id="KW-1185">Reference proteome</keyword>
<feature type="compositionally biased region" description="Basic and acidic residues" evidence="1">
    <location>
        <begin position="383"/>
        <end position="392"/>
    </location>
</feature>
<dbReference type="Gene3D" id="2.60.40.640">
    <property type="match status" value="1"/>
</dbReference>
<evidence type="ECO:0008006" key="4">
    <source>
        <dbReference type="Google" id="ProtNLM"/>
    </source>
</evidence>
<dbReference type="GO" id="GO:0070086">
    <property type="term" value="P:ubiquitin-dependent endocytosis"/>
    <property type="evidence" value="ECO:0007669"/>
    <property type="project" value="TreeGrafter"/>
</dbReference>
<name>A0A8H3F6D9_9LECA</name>
<dbReference type="InterPro" id="IPR014752">
    <property type="entry name" value="Arrestin-like_C"/>
</dbReference>
<dbReference type="GO" id="GO:0030674">
    <property type="term" value="F:protein-macromolecule adaptor activity"/>
    <property type="evidence" value="ECO:0007669"/>
    <property type="project" value="TreeGrafter"/>
</dbReference>